<dbReference type="InterPro" id="IPR036322">
    <property type="entry name" value="WD40_repeat_dom_sf"/>
</dbReference>
<evidence type="ECO:0000256" key="2">
    <source>
        <dbReference type="ARBA" id="ARBA00004906"/>
    </source>
</evidence>
<dbReference type="Gene3D" id="3.30.40.10">
    <property type="entry name" value="Zinc/RING finger domain, C3HC4 (zinc finger)"/>
    <property type="match status" value="1"/>
</dbReference>
<dbReference type="Pfam" id="PF00400">
    <property type="entry name" value="WD40"/>
    <property type="match status" value="1"/>
</dbReference>
<dbReference type="PROSITE" id="PS51698">
    <property type="entry name" value="U_BOX"/>
    <property type="match status" value="1"/>
</dbReference>
<reference evidence="19 20" key="1">
    <citation type="submission" date="2024-01" db="EMBL/GenBank/DDBJ databases">
        <authorList>
            <person name="Allen C."/>
            <person name="Tagirdzhanova G."/>
        </authorList>
    </citation>
    <scope>NUCLEOTIDE SEQUENCE [LARGE SCALE GENOMIC DNA]</scope>
    <source>
        <strain evidence="19 20">CBS 573.63</strain>
    </source>
</reference>
<comment type="subcellular location">
    <subcellularLocation>
        <location evidence="1 16">Nucleus</location>
    </subcellularLocation>
</comment>
<keyword evidence="14 16" id="KW-0539">Nucleus</keyword>
<evidence type="ECO:0000256" key="7">
    <source>
        <dbReference type="ARBA" id="ARBA00022728"/>
    </source>
</evidence>
<dbReference type="Pfam" id="PF08606">
    <property type="entry name" value="Prp19"/>
    <property type="match status" value="1"/>
</dbReference>
<dbReference type="Proteomes" id="UP001642501">
    <property type="component" value="Unassembled WGS sequence"/>
</dbReference>
<evidence type="ECO:0000313" key="19">
    <source>
        <dbReference type="EMBL" id="CAK7264698.1"/>
    </source>
</evidence>
<dbReference type="PANTHER" id="PTHR43995">
    <property type="entry name" value="PRE-MRNA-PROCESSING FACTOR 19"/>
    <property type="match status" value="1"/>
</dbReference>
<dbReference type="InterPro" id="IPR001680">
    <property type="entry name" value="WD40_rpt"/>
</dbReference>
<dbReference type="SMART" id="SM00320">
    <property type="entry name" value="WD40"/>
    <property type="match status" value="6"/>
</dbReference>
<protein>
    <recommendedName>
        <fullName evidence="16">Pre-mRNA-processing factor 19</fullName>
        <ecNumber evidence="16">2.3.2.27</ecNumber>
    </recommendedName>
</protein>
<comment type="catalytic activity">
    <reaction evidence="16">
        <text>S-ubiquitinyl-[E2 ubiquitin-conjugating enzyme]-L-cysteine + [acceptor protein]-L-lysine = [E2 ubiquitin-conjugating enzyme]-L-cysteine + N(6)-ubiquitinyl-[acceptor protein]-L-lysine.</text>
        <dbReference type="EC" id="2.3.2.27"/>
    </reaction>
</comment>
<gene>
    <name evidence="19" type="ORF">SEPCBS57363_001212</name>
</gene>
<sequence length="483" mass="51034">MLCTISGEAPEVPVVSKKTGAIYEKRLIEKYIEEHGVEPGTGAELDLEDLLPLKADHVVRPRPPSLTSIPALLATFQNEWDSLTLETYTLQEQLAQTRMELATALYQHDAAIRVIARLTKERDDARESLSQVTVAANSSEAIGGDDSMAVDSEELPEALVEEVDETHKRLSKSRKKRATPKDWASNEDVASFTQMASSDLSITPATSLTIEAADRQYAAVAGLDGNVGIYSVPVNSLERTLAIGEPLTAALWTGGTRIVLGTAKGSVKIYEAGTELASLPSHAGVITGLAVHPSGRILASVGADKTIAFYDLEKAARVSRAHSSASLTTCAFHPDGHLLAAGTSTGDVQIYMTKSGDLATSFALGASVQALAFSENGYWIAATAKGQTTVTIFDLRKEGDAATAKVLDVGSAVVSLAWDYSGQFLATAGPAGLTVQQFSKGPKTWSQTLSSATPAVALQWGRHAKQLLSVNADGVLSVNGVKE</sequence>
<name>A0ABP0D902_9PEZI</name>
<evidence type="ECO:0000259" key="18">
    <source>
        <dbReference type="PROSITE" id="PS51698"/>
    </source>
</evidence>
<keyword evidence="7 16" id="KW-0747">Spliceosome</keyword>
<evidence type="ECO:0000256" key="14">
    <source>
        <dbReference type="ARBA" id="ARBA00023242"/>
    </source>
</evidence>
<feature type="repeat" description="WD" evidence="15">
    <location>
        <begin position="279"/>
        <end position="320"/>
    </location>
</feature>
<keyword evidence="4 15" id="KW-0853">WD repeat</keyword>
<keyword evidence="12 16" id="KW-0508">mRNA splicing</keyword>
<dbReference type="InterPro" id="IPR013915">
    <property type="entry name" value="Prp19_cc"/>
</dbReference>
<evidence type="ECO:0000256" key="16">
    <source>
        <dbReference type="RuleBase" id="RU367101"/>
    </source>
</evidence>
<evidence type="ECO:0000256" key="12">
    <source>
        <dbReference type="ARBA" id="ARBA00023187"/>
    </source>
</evidence>
<dbReference type="EC" id="2.3.2.27" evidence="16"/>
<dbReference type="PROSITE" id="PS50294">
    <property type="entry name" value="WD_REPEATS_REGION"/>
    <property type="match status" value="1"/>
</dbReference>
<comment type="caution">
    <text evidence="19">The sequence shown here is derived from an EMBL/GenBank/DDBJ whole genome shotgun (WGS) entry which is preliminary data.</text>
</comment>
<feature type="domain" description="U-box" evidence="18">
    <location>
        <begin position="1"/>
        <end position="70"/>
    </location>
</feature>
<dbReference type="InterPro" id="IPR015943">
    <property type="entry name" value="WD40/YVTN_repeat-like_dom_sf"/>
</dbReference>
<dbReference type="CDD" id="cd16656">
    <property type="entry name" value="RING-Ubox_PRP19"/>
    <property type="match status" value="1"/>
</dbReference>
<keyword evidence="9 16" id="KW-0227">DNA damage</keyword>
<comment type="function">
    <text evidence="16">Ubiquitin-protein ligase which is mainly involved pre-mRNA splicing and DNA repair. Required for pre-mRNA splicing as component of the spliceosome.</text>
</comment>
<evidence type="ECO:0000256" key="17">
    <source>
        <dbReference type="SAM" id="MobiDB-lite"/>
    </source>
</evidence>
<feature type="compositionally biased region" description="Basic residues" evidence="17">
    <location>
        <begin position="169"/>
        <end position="178"/>
    </location>
</feature>
<keyword evidence="8" id="KW-0677">Repeat</keyword>
<evidence type="ECO:0000256" key="13">
    <source>
        <dbReference type="ARBA" id="ARBA00023204"/>
    </source>
</evidence>
<keyword evidence="11" id="KW-0413">Isomerase</keyword>
<evidence type="ECO:0000256" key="9">
    <source>
        <dbReference type="ARBA" id="ARBA00022763"/>
    </source>
</evidence>
<dbReference type="PROSITE" id="PS50082">
    <property type="entry name" value="WD_REPEATS_2"/>
    <property type="match status" value="1"/>
</dbReference>
<organism evidence="19 20">
    <name type="scientific">Sporothrix epigloea</name>
    <dbReference type="NCBI Taxonomy" id="1892477"/>
    <lineage>
        <taxon>Eukaryota</taxon>
        <taxon>Fungi</taxon>
        <taxon>Dikarya</taxon>
        <taxon>Ascomycota</taxon>
        <taxon>Pezizomycotina</taxon>
        <taxon>Sordariomycetes</taxon>
        <taxon>Sordariomycetidae</taxon>
        <taxon>Ophiostomatales</taxon>
        <taxon>Ophiostomataceae</taxon>
        <taxon>Sporothrix</taxon>
    </lineage>
</organism>
<evidence type="ECO:0000256" key="4">
    <source>
        <dbReference type="ARBA" id="ARBA00022574"/>
    </source>
</evidence>
<dbReference type="SMART" id="SM00504">
    <property type="entry name" value="Ubox"/>
    <property type="match status" value="1"/>
</dbReference>
<evidence type="ECO:0000256" key="1">
    <source>
        <dbReference type="ARBA" id="ARBA00004123"/>
    </source>
</evidence>
<dbReference type="Pfam" id="PF12894">
    <property type="entry name" value="ANAPC4_WD40"/>
    <property type="match status" value="1"/>
</dbReference>
<dbReference type="SUPFAM" id="SSF50978">
    <property type="entry name" value="WD40 repeat-like"/>
    <property type="match status" value="1"/>
</dbReference>
<keyword evidence="6 16" id="KW-0808">Transferase</keyword>
<dbReference type="EMBL" id="CAWUOM010000012">
    <property type="protein sequence ID" value="CAK7264698.1"/>
    <property type="molecule type" value="Genomic_DNA"/>
</dbReference>
<dbReference type="InterPro" id="IPR003613">
    <property type="entry name" value="Ubox_domain"/>
</dbReference>
<comment type="similarity">
    <text evidence="3 16">Belongs to the WD repeat PRP19 family.</text>
</comment>
<comment type="pathway">
    <text evidence="2 16">Protein modification; protein ubiquitination.</text>
</comment>
<evidence type="ECO:0000256" key="3">
    <source>
        <dbReference type="ARBA" id="ARBA00006388"/>
    </source>
</evidence>
<keyword evidence="11" id="KW-0697">Rotamase</keyword>
<evidence type="ECO:0000256" key="11">
    <source>
        <dbReference type="ARBA" id="ARBA00023110"/>
    </source>
</evidence>
<dbReference type="SUPFAM" id="SSF57850">
    <property type="entry name" value="RING/U-box"/>
    <property type="match status" value="1"/>
</dbReference>
<dbReference type="InterPro" id="IPR024977">
    <property type="entry name" value="Apc4-like_WD40_dom"/>
</dbReference>
<dbReference type="PANTHER" id="PTHR43995:SF1">
    <property type="entry name" value="PRE-MRNA-PROCESSING FACTOR 19"/>
    <property type="match status" value="1"/>
</dbReference>
<dbReference type="Gene3D" id="2.130.10.10">
    <property type="entry name" value="YVTN repeat-like/Quinoprotein amine dehydrogenase"/>
    <property type="match status" value="1"/>
</dbReference>
<evidence type="ECO:0000256" key="5">
    <source>
        <dbReference type="ARBA" id="ARBA00022664"/>
    </source>
</evidence>
<proteinExistence type="inferred from homology"/>
<keyword evidence="10 16" id="KW-0833">Ubl conjugation pathway</keyword>
<evidence type="ECO:0000313" key="20">
    <source>
        <dbReference type="Proteomes" id="UP001642501"/>
    </source>
</evidence>
<dbReference type="InterPro" id="IPR013083">
    <property type="entry name" value="Znf_RING/FYVE/PHD"/>
</dbReference>
<feature type="region of interest" description="Disordered" evidence="17">
    <location>
        <begin position="162"/>
        <end position="181"/>
    </location>
</feature>
<comment type="subunit">
    <text evidence="16">Homotetramer.</text>
</comment>
<evidence type="ECO:0000256" key="10">
    <source>
        <dbReference type="ARBA" id="ARBA00022786"/>
    </source>
</evidence>
<keyword evidence="13 16" id="KW-0234">DNA repair</keyword>
<keyword evidence="5 16" id="KW-0507">mRNA processing</keyword>
<accession>A0ABP0D902</accession>
<evidence type="ECO:0000256" key="15">
    <source>
        <dbReference type="PROSITE-ProRule" id="PRU00221"/>
    </source>
</evidence>
<evidence type="ECO:0000256" key="6">
    <source>
        <dbReference type="ARBA" id="ARBA00022679"/>
    </source>
</evidence>
<evidence type="ECO:0000256" key="8">
    <source>
        <dbReference type="ARBA" id="ARBA00022737"/>
    </source>
</evidence>
<dbReference type="InterPro" id="IPR038959">
    <property type="entry name" value="Prp19"/>
</dbReference>
<keyword evidence="20" id="KW-1185">Reference proteome</keyword>
<dbReference type="InterPro" id="IPR055340">
    <property type="entry name" value="RING-Ubox_PRP19"/>
</dbReference>